<evidence type="ECO:0000313" key="5">
    <source>
        <dbReference type="EMBL" id="CAD9952680.1"/>
    </source>
</evidence>
<evidence type="ECO:0000256" key="1">
    <source>
        <dbReference type="ARBA" id="ARBA00006484"/>
    </source>
</evidence>
<gene>
    <name evidence="5" type="ORF">APAL1065_LOCUS6032</name>
</gene>
<evidence type="ECO:0000256" key="3">
    <source>
        <dbReference type="ARBA" id="ARBA00022857"/>
    </source>
</evidence>
<protein>
    <submittedName>
        <fullName evidence="5">Uncharacterized protein</fullName>
    </submittedName>
</protein>
<dbReference type="InterPro" id="IPR036291">
    <property type="entry name" value="NAD(P)-bd_dom_sf"/>
</dbReference>
<proteinExistence type="inferred from homology"/>
<dbReference type="GO" id="GO:0004155">
    <property type="term" value="F:6,7-dihydropteridine reductase activity"/>
    <property type="evidence" value="ECO:0007669"/>
    <property type="project" value="TreeGrafter"/>
</dbReference>
<evidence type="ECO:0000256" key="4">
    <source>
        <dbReference type="ARBA" id="ARBA00023002"/>
    </source>
</evidence>
<dbReference type="Gene3D" id="3.40.50.720">
    <property type="entry name" value="NAD(P)-binding Rossmann-like Domain"/>
    <property type="match status" value="1"/>
</dbReference>
<comment type="similarity">
    <text evidence="1">Belongs to the short-chain dehydrogenases/reductases (SDR) family.</text>
</comment>
<dbReference type="PANTHER" id="PTHR15104">
    <property type="entry name" value="DIHYDROPTERIDINE REDUCTASE"/>
    <property type="match status" value="1"/>
</dbReference>
<dbReference type="AlphaFoldDB" id="A0A7S2Y4H5"/>
<organism evidence="5">
    <name type="scientific">Entomoneis paludosa</name>
    <dbReference type="NCBI Taxonomy" id="265537"/>
    <lineage>
        <taxon>Eukaryota</taxon>
        <taxon>Sar</taxon>
        <taxon>Stramenopiles</taxon>
        <taxon>Ochrophyta</taxon>
        <taxon>Bacillariophyta</taxon>
        <taxon>Bacillariophyceae</taxon>
        <taxon>Bacillariophycidae</taxon>
        <taxon>Entomoneidaceae</taxon>
        <taxon>Entomoneis</taxon>
    </lineage>
</organism>
<dbReference type="PANTHER" id="PTHR15104:SF0">
    <property type="entry name" value="DIHYDROPTERIDINE REDUCTASE"/>
    <property type="match status" value="1"/>
</dbReference>
<reference evidence="5" key="1">
    <citation type="submission" date="2021-01" db="EMBL/GenBank/DDBJ databases">
        <authorList>
            <person name="Corre E."/>
            <person name="Pelletier E."/>
            <person name="Niang G."/>
            <person name="Scheremetjew M."/>
            <person name="Finn R."/>
            <person name="Kale V."/>
            <person name="Holt S."/>
            <person name="Cochrane G."/>
            <person name="Meng A."/>
            <person name="Brown T."/>
            <person name="Cohen L."/>
        </authorList>
    </citation>
    <scope>NUCLEOTIDE SEQUENCE</scope>
    <source>
        <strain evidence="5">CCMP125</strain>
    </source>
</reference>
<accession>A0A7S2Y4H5</accession>
<dbReference type="GO" id="GO:0070404">
    <property type="term" value="F:NADH binding"/>
    <property type="evidence" value="ECO:0007669"/>
    <property type="project" value="TreeGrafter"/>
</dbReference>
<keyword evidence="3" id="KW-0521">NADP</keyword>
<dbReference type="GO" id="GO:0006559">
    <property type="term" value="P:L-phenylalanine catabolic process"/>
    <property type="evidence" value="ECO:0007669"/>
    <property type="project" value="TreeGrafter"/>
</dbReference>
<sequence>MRDMNLDPVIAAGFVAQHMVSDHFPLLVIVGASAALSPTPGMMGYGLAKSATHHLIKTLGAMNGNSLESMAMQKRGQEAQPPHLFPHMSVVGILPNTLDTPSNRRAMPDSKFELWTNPADIAQEIGNWVESPMLRPHSGSLVKVLGKSSGTGANFMVAA</sequence>
<dbReference type="GO" id="GO:0070402">
    <property type="term" value="F:NADPH binding"/>
    <property type="evidence" value="ECO:0007669"/>
    <property type="project" value="TreeGrafter"/>
</dbReference>
<evidence type="ECO:0000256" key="2">
    <source>
        <dbReference type="ARBA" id="ARBA00011738"/>
    </source>
</evidence>
<name>A0A7S2Y4H5_9STRA</name>
<dbReference type="SUPFAM" id="SSF51735">
    <property type="entry name" value="NAD(P)-binding Rossmann-fold domains"/>
    <property type="match status" value="1"/>
</dbReference>
<dbReference type="EMBL" id="HBHT01009018">
    <property type="protein sequence ID" value="CAD9952680.1"/>
    <property type="molecule type" value="Transcribed_RNA"/>
</dbReference>
<comment type="subunit">
    <text evidence="2">Homodimer.</text>
</comment>
<keyword evidence="4" id="KW-0560">Oxidoreductase</keyword>
<dbReference type="GO" id="GO:0005737">
    <property type="term" value="C:cytoplasm"/>
    <property type="evidence" value="ECO:0007669"/>
    <property type="project" value="TreeGrafter"/>
</dbReference>
<dbReference type="GO" id="GO:0006729">
    <property type="term" value="P:tetrahydrobiopterin biosynthetic process"/>
    <property type="evidence" value="ECO:0007669"/>
    <property type="project" value="TreeGrafter"/>
</dbReference>